<dbReference type="NCBIfam" id="TIGR03137">
    <property type="entry name" value="AhpC"/>
    <property type="match status" value="1"/>
</dbReference>
<comment type="catalytic activity">
    <reaction evidence="14 16">
        <text>a hydroperoxide + NADH + H(+) = an alcohol + NAD(+) + H2O</text>
        <dbReference type="Rhea" id="RHEA:62628"/>
        <dbReference type="ChEBI" id="CHEBI:15377"/>
        <dbReference type="ChEBI" id="CHEBI:15378"/>
        <dbReference type="ChEBI" id="CHEBI:30879"/>
        <dbReference type="ChEBI" id="CHEBI:35924"/>
        <dbReference type="ChEBI" id="CHEBI:57540"/>
        <dbReference type="ChEBI" id="CHEBI:57945"/>
        <dbReference type="EC" id="1.11.1.26"/>
    </reaction>
</comment>
<name>A0A1H6X099_9FIRM</name>
<dbReference type="GO" id="GO:0045454">
    <property type="term" value="P:cell redox homeostasis"/>
    <property type="evidence" value="ECO:0007669"/>
    <property type="project" value="TreeGrafter"/>
</dbReference>
<dbReference type="Gene3D" id="3.40.30.10">
    <property type="entry name" value="Glutaredoxin"/>
    <property type="match status" value="1"/>
</dbReference>
<dbReference type="InterPro" id="IPR050217">
    <property type="entry name" value="Peroxiredoxin"/>
</dbReference>
<evidence type="ECO:0000256" key="1">
    <source>
        <dbReference type="ARBA" id="ARBA00004496"/>
    </source>
</evidence>
<dbReference type="GO" id="GO:0033554">
    <property type="term" value="P:cellular response to stress"/>
    <property type="evidence" value="ECO:0007669"/>
    <property type="project" value="TreeGrafter"/>
</dbReference>
<dbReference type="Pfam" id="PF10417">
    <property type="entry name" value="1-cysPrx_C"/>
    <property type="match status" value="1"/>
</dbReference>
<dbReference type="Pfam" id="PF00578">
    <property type="entry name" value="AhpC-TSA"/>
    <property type="match status" value="1"/>
</dbReference>
<dbReference type="FunFam" id="3.40.30.10:FF:000002">
    <property type="entry name" value="Alkyl hydroperoxide reductase C"/>
    <property type="match status" value="1"/>
</dbReference>
<keyword evidence="7 16" id="KW-0575">Peroxidase</keyword>
<feature type="active site" description="Cysteine sulfenic acid (-SOH) intermediate; for peroxidase activity" evidence="15">
    <location>
        <position position="47"/>
    </location>
</feature>
<dbReference type="GO" id="GO:0005829">
    <property type="term" value="C:cytosol"/>
    <property type="evidence" value="ECO:0007669"/>
    <property type="project" value="TreeGrafter"/>
</dbReference>
<dbReference type="OrthoDB" id="9812811at2"/>
<evidence type="ECO:0000256" key="3">
    <source>
        <dbReference type="ARBA" id="ARBA00011654"/>
    </source>
</evidence>
<evidence type="ECO:0000256" key="12">
    <source>
        <dbReference type="ARBA" id="ARBA00032077"/>
    </source>
</evidence>
<dbReference type="InterPro" id="IPR036249">
    <property type="entry name" value="Thioredoxin-like_sf"/>
</dbReference>
<organism evidence="18 19">
    <name type="scientific">Sharpea azabuensis</name>
    <dbReference type="NCBI Taxonomy" id="322505"/>
    <lineage>
        <taxon>Bacteria</taxon>
        <taxon>Bacillati</taxon>
        <taxon>Bacillota</taxon>
        <taxon>Erysipelotrichia</taxon>
        <taxon>Erysipelotrichales</taxon>
        <taxon>Coprobacillaceae</taxon>
        <taxon>Sharpea</taxon>
    </lineage>
</organism>
<protein>
    <recommendedName>
        <fullName evidence="5 16">Alkyl hydroperoxide reductase C</fullName>
        <ecNumber evidence="4 16">1.11.1.26</ecNumber>
    </recommendedName>
    <alternativeName>
        <fullName evidence="12 16">Peroxiredoxin</fullName>
    </alternativeName>
    <alternativeName>
        <fullName evidence="13 16">Thioredoxin peroxidase</fullName>
    </alternativeName>
</protein>
<evidence type="ECO:0000256" key="10">
    <source>
        <dbReference type="ARBA" id="ARBA00023157"/>
    </source>
</evidence>
<keyword evidence="6 16" id="KW-0963">Cytoplasm</keyword>
<evidence type="ECO:0000259" key="17">
    <source>
        <dbReference type="PROSITE" id="PS51352"/>
    </source>
</evidence>
<keyword evidence="19" id="KW-1185">Reference proteome</keyword>
<dbReference type="CDD" id="cd03015">
    <property type="entry name" value="PRX_Typ2cys"/>
    <property type="match status" value="1"/>
</dbReference>
<dbReference type="InterPro" id="IPR013766">
    <property type="entry name" value="Thioredoxin_domain"/>
</dbReference>
<dbReference type="InterPro" id="IPR024706">
    <property type="entry name" value="Peroxiredoxin_AhpC-typ"/>
</dbReference>
<dbReference type="GO" id="GO:0006979">
    <property type="term" value="P:response to oxidative stress"/>
    <property type="evidence" value="ECO:0007669"/>
    <property type="project" value="UniProtKB-UniRule"/>
</dbReference>
<gene>
    <name evidence="18" type="ORF">SAMN04487834_10783</name>
</gene>
<dbReference type="STRING" id="322505.SAMN04487836_1398"/>
<evidence type="ECO:0000256" key="4">
    <source>
        <dbReference type="ARBA" id="ARBA00013021"/>
    </source>
</evidence>
<evidence type="ECO:0000256" key="5">
    <source>
        <dbReference type="ARBA" id="ARBA00017462"/>
    </source>
</evidence>
<comment type="subcellular location">
    <subcellularLocation>
        <location evidence="1 16">Cytoplasm</location>
    </subcellularLocation>
</comment>
<dbReference type="GeneID" id="54121169"/>
<dbReference type="SUPFAM" id="SSF52833">
    <property type="entry name" value="Thioredoxin-like"/>
    <property type="match status" value="1"/>
</dbReference>
<evidence type="ECO:0000256" key="9">
    <source>
        <dbReference type="ARBA" id="ARBA00023002"/>
    </source>
</evidence>
<comment type="function">
    <text evidence="16">Thiol-specific peroxidase that catalyzes the reduction of hydrogen peroxide and organic hydroperoxides to water and alcohols, respectively. Plays a role in cell protection against oxidative stress by detoxifying peroxides.</text>
</comment>
<comment type="subunit">
    <text evidence="3">Homodimer; disulfide-linked, upon oxidation. 5 homodimers assemble to form a ring-like decamer.</text>
</comment>
<dbReference type="EMBL" id="FNYK01000078">
    <property type="protein sequence ID" value="SEJ22571.1"/>
    <property type="molecule type" value="Genomic_DNA"/>
</dbReference>
<dbReference type="InterPro" id="IPR017559">
    <property type="entry name" value="AhpC"/>
</dbReference>
<sequence>MSLINKEVSAFSVQAFQDNAFHTVNKEDLLGKWSVFFFYPADFTFVCPTELEDLQNNYEKFKAINCEIYSVSCDTHFVHKAWHDHSERISKLEYPMLADPTHTLARDFEVLIEEAGQAERGTFIINPEGKIVAYEVNSGNVGRNADELLRKVEACQFVHEHGDEVCPAKWKPGEKTLKPTLDLVGAL</sequence>
<evidence type="ECO:0000256" key="15">
    <source>
        <dbReference type="PIRSR" id="PIRSR000239-1"/>
    </source>
</evidence>
<dbReference type="GO" id="GO:0102039">
    <property type="term" value="F:NADH-dependent peroxiredoxin activity"/>
    <property type="evidence" value="ECO:0007669"/>
    <property type="project" value="UniProtKB-EC"/>
</dbReference>
<evidence type="ECO:0000256" key="14">
    <source>
        <dbReference type="ARBA" id="ARBA00047572"/>
    </source>
</evidence>
<dbReference type="Proteomes" id="UP000183028">
    <property type="component" value="Unassembled WGS sequence"/>
</dbReference>
<dbReference type="PROSITE" id="PS51352">
    <property type="entry name" value="THIOREDOXIN_2"/>
    <property type="match status" value="1"/>
</dbReference>
<evidence type="ECO:0000313" key="18">
    <source>
        <dbReference type="EMBL" id="SEJ22571.1"/>
    </source>
</evidence>
<feature type="domain" description="Thioredoxin" evidence="17">
    <location>
        <begin position="2"/>
        <end position="157"/>
    </location>
</feature>
<dbReference type="GO" id="GO:0008379">
    <property type="term" value="F:thioredoxin peroxidase activity"/>
    <property type="evidence" value="ECO:0007669"/>
    <property type="project" value="TreeGrafter"/>
</dbReference>
<dbReference type="PIRSF" id="PIRSF000239">
    <property type="entry name" value="AHPC"/>
    <property type="match status" value="1"/>
</dbReference>
<dbReference type="GO" id="GO:0042744">
    <property type="term" value="P:hydrogen peroxide catabolic process"/>
    <property type="evidence" value="ECO:0007669"/>
    <property type="project" value="TreeGrafter"/>
</dbReference>
<evidence type="ECO:0000256" key="16">
    <source>
        <dbReference type="RuleBase" id="RU366004"/>
    </source>
</evidence>
<keyword evidence="8 16" id="KW-0049">Antioxidant</keyword>
<dbReference type="InterPro" id="IPR000866">
    <property type="entry name" value="AhpC/TSA"/>
</dbReference>
<comment type="similarity">
    <text evidence="2 16">Belongs to the peroxiredoxin family. AhpC/Prx1 subfamily.</text>
</comment>
<dbReference type="eggNOG" id="COG0450">
    <property type="taxonomic scope" value="Bacteria"/>
</dbReference>
<evidence type="ECO:0000256" key="6">
    <source>
        <dbReference type="ARBA" id="ARBA00022490"/>
    </source>
</evidence>
<dbReference type="PANTHER" id="PTHR10681">
    <property type="entry name" value="THIOREDOXIN PEROXIDASE"/>
    <property type="match status" value="1"/>
</dbReference>
<evidence type="ECO:0000256" key="13">
    <source>
        <dbReference type="ARBA" id="ARBA00032824"/>
    </source>
</evidence>
<evidence type="ECO:0000256" key="7">
    <source>
        <dbReference type="ARBA" id="ARBA00022559"/>
    </source>
</evidence>
<dbReference type="RefSeq" id="WP_033163783.1">
    <property type="nucleotide sequence ID" value="NZ_CACVPP010000072.1"/>
</dbReference>
<accession>A0A1H6X099</accession>
<reference evidence="19" key="1">
    <citation type="submission" date="2016-10" db="EMBL/GenBank/DDBJ databases">
        <authorList>
            <person name="Varghese N."/>
        </authorList>
    </citation>
    <scope>NUCLEOTIDE SEQUENCE [LARGE SCALE GENOMIC DNA]</scope>
    <source>
        <strain evidence="19">DSM 20406</strain>
    </source>
</reference>
<evidence type="ECO:0000313" key="19">
    <source>
        <dbReference type="Proteomes" id="UP000183028"/>
    </source>
</evidence>
<evidence type="ECO:0000256" key="2">
    <source>
        <dbReference type="ARBA" id="ARBA00009796"/>
    </source>
</evidence>
<proteinExistence type="inferred from homology"/>
<dbReference type="AlphaFoldDB" id="A0A1H6X099"/>
<dbReference type="EC" id="1.11.1.26" evidence="4 16"/>
<dbReference type="InterPro" id="IPR019479">
    <property type="entry name" value="Peroxiredoxin_C"/>
</dbReference>
<keyword evidence="11 16" id="KW-0676">Redox-active center</keyword>
<dbReference type="PANTHER" id="PTHR10681:SF121">
    <property type="entry name" value="ALKYL HYDROPEROXIDE REDUCTASE C"/>
    <property type="match status" value="1"/>
</dbReference>
<keyword evidence="10 16" id="KW-1015">Disulfide bond</keyword>
<evidence type="ECO:0000256" key="11">
    <source>
        <dbReference type="ARBA" id="ARBA00023284"/>
    </source>
</evidence>
<evidence type="ECO:0000256" key="8">
    <source>
        <dbReference type="ARBA" id="ARBA00022862"/>
    </source>
</evidence>
<keyword evidence="9 16" id="KW-0560">Oxidoreductase</keyword>